<dbReference type="InterPro" id="IPR050194">
    <property type="entry name" value="Glycosyltransferase_grp1"/>
</dbReference>
<dbReference type="GO" id="GO:0016757">
    <property type="term" value="F:glycosyltransferase activity"/>
    <property type="evidence" value="ECO:0007669"/>
    <property type="project" value="InterPro"/>
</dbReference>
<dbReference type="PANTHER" id="PTHR45947">
    <property type="entry name" value="SULFOQUINOVOSYL TRANSFERASE SQD2"/>
    <property type="match status" value="1"/>
</dbReference>
<dbReference type="AlphaFoldDB" id="A0A2T0TXB6"/>
<organism evidence="3 4">
    <name type="scientific">Arcticibacter pallidicorallinus</name>
    <dbReference type="NCBI Taxonomy" id="1259464"/>
    <lineage>
        <taxon>Bacteria</taxon>
        <taxon>Pseudomonadati</taxon>
        <taxon>Bacteroidota</taxon>
        <taxon>Sphingobacteriia</taxon>
        <taxon>Sphingobacteriales</taxon>
        <taxon>Sphingobacteriaceae</taxon>
        <taxon>Arcticibacter</taxon>
    </lineage>
</organism>
<proteinExistence type="predicted"/>
<evidence type="ECO:0000259" key="1">
    <source>
        <dbReference type="Pfam" id="PF00534"/>
    </source>
</evidence>
<keyword evidence="3" id="KW-0808">Transferase</keyword>
<accession>A0A2T0TXB6</accession>
<dbReference type="PANTHER" id="PTHR45947:SF3">
    <property type="entry name" value="SULFOQUINOVOSYL TRANSFERASE SQD2"/>
    <property type="match status" value="1"/>
</dbReference>
<gene>
    <name evidence="3" type="ORF">B0I27_10926</name>
</gene>
<dbReference type="Pfam" id="PF00534">
    <property type="entry name" value="Glycos_transf_1"/>
    <property type="match status" value="1"/>
</dbReference>
<evidence type="ECO:0000313" key="3">
    <source>
        <dbReference type="EMBL" id="PRY50305.1"/>
    </source>
</evidence>
<dbReference type="OrthoDB" id="9810929at2"/>
<sequence length="425" mass="47999">MKPKIAFISEHASPLATIGGVDSGGQNVYVAELARQLAALGYEIDIYTRNDDPELEKIIFWLPGVRVIHVNAGRPYPLRKEELWQHMPEFRDNMLRFMHREKLCYELIHANFWMSGWVASEIKEILGVPFVITFHALGYIRKLYQHDDDQFPAIRISIEKEIVKAASVIIAECPQDKHDLLTYYMAPENRVAVVPCGFSKKEFQPISKSYSRKKLGLNPEEKIILQLGRMVARKGIDNVIRATSLLYKAAIPVRLLVVGGDFEDPDTADHAELDRLKSIVSEENMDHAVTFVGRKGRNLLKYYYSAADVFVTTPWYEPFGITPLESMACGTPVIGSNVGGIKYSVDHGNTGLLVPPENPKALAESLGMILSDSHMRQLMRIESIKRVNTLFTWQKVASLIRDQYRDVMTSSQHDLLPAKAKTKAA</sequence>
<dbReference type="SUPFAM" id="SSF53756">
    <property type="entry name" value="UDP-Glycosyltransferase/glycogen phosphorylase"/>
    <property type="match status" value="1"/>
</dbReference>
<evidence type="ECO:0000259" key="2">
    <source>
        <dbReference type="Pfam" id="PF13439"/>
    </source>
</evidence>
<dbReference type="Pfam" id="PF13439">
    <property type="entry name" value="Glyco_transf_4"/>
    <property type="match status" value="1"/>
</dbReference>
<dbReference type="EMBL" id="PVTH01000009">
    <property type="protein sequence ID" value="PRY50305.1"/>
    <property type="molecule type" value="Genomic_DNA"/>
</dbReference>
<comment type="caution">
    <text evidence="3">The sequence shown here is derived from an EMBL/GenBank/DDBJ whole genome shotgun (WGS) entry which is preliminary data.</text>
</comment>
<dbReference type="InterPro" id="IPR001296">
    <property type="entry name" value="Glyco_trans_1"/>
</dbReference>
<keyword evidence="4" id="KW-1185">Reference proteome</keyword>
<dbReference type="RefSeq" id="WP_106294309.1">
    <property type="nucleotide sequence ID" value="NZ_PVTH01000009.1"/>
</dbReference>
<reference evidence="3 4" key="1">
    <citation type="submission" date="2018-03" db="EMBL/GenBank/DDBJ databases">
        <title>Genomic Encyclopedia of Type Strains, Phase III (KMG-III): the genomes of soil and plant-associated and newly described type strains.</title>
        <authorList>
            <person name="Whitman W."/>
        </authorList>
    </citation>
    <scope>NUCLEOTIDE SEQUENCE [LARGE SCALE GENOMIC DNA]</scope>
    <source>
        <strain evidence="3 4">CGMCC 1.9313</strain>
    </source>
</reference>
<dbReference type="Gene3D" id="3.40.50.2000">
    <property type="entry name" value="Glycogen Phosphorylase B"/>
    <property type="match status" value="2"/>
</dbReference>
<evidence type="ECO:0000313" key="4">
    <source>
        <dbReference type="Proteomes" id="UP000238034"/>
    </source>
</evidence>
<protein>
    <submittedName>
        <fullName evidence="3">Glycosyltransferase involved in cell wall biosynthesis</fullName>
    </submittedName>
</protein>
<feature type="domain" description="Glycosyltransferase subfamily 4-like N-terminal" evidence="2">
    <location>
        <begin position="24"/>
        <end position="198"/>
    </location>
</feature>
<dbReference type="InterPro" id="IPR028098">
    <property type="entry name" value="Glyco_trans_4-like_N"/>
</dbReference>
<feature type="domain" description="Glycosyl transferase family 1" evidence="1">
    <location>
        <begin position="211"/>
        <end position="381"/>
    </location>
</feature>
<dbReference type="Proteomes" id="UP000238034">
    <property type="component" value="Unassembled WGS sequence"/>
</dbReference>
<name>A0A2T0TXB6_9SPHI</name>